<evidence type="ECO:0000313" key="1">
    <source>
        <dbReference type="EMBL" id="AAX27931.1"/>
    </source>
</evidence>
<name>Q5BXE4_SCHJA</name>
<sequence>MYLLNVVSVITSALLLSAFEKRSTVIKIHLILRSQLLPLYLSTS</sequence>
<reference evidence="1" key="1">
    <citation type="submission" date="2005-03" db="EMBL/GenBank/DDBJ databases">
        <authorList>
            <person name="Han Z."/>
        </authorList>
    </citation>
    <scope>NUCLEOTIDE SEQUENCE</scope>
</reference>
<protein>
    <submittedName>
        <fullName evidence="1">Uncharacterized protein</fullName>
    </submittedName>
</protein>
<reference evidence="1" key="2">
    <citation type="journal article" date="2006" name="PLoS Pathog.">
        <title>New perspectives on host-parasite interplay by comparative transcriptomic and proteomic analyses of Schistosoma japonicum.</title>
        <authorList>
            <person name="Liu F."/>
            <person name="Lu J."/>
            <person name="Hu W."/>
            <person name="Wang S.Y."/>
            <person name="Cui S.J."/>
            <person name="Chi M."/>
            <person name="Yan Q."/>
            <person name="Wang X.R."/>
            <person name="Song H.D."/>
            <person name="Xu X.N."/>
            <person name="Wang J.J."/>
            <person name="Zhang X.L."/>
            <person name="Zhang X."/>
            <person name="Wang Z.Q."/>
            <person name="Xue C.L."/>
            <person name="Brindley P.J."/>
            <person name="McManus D.P."/>
            <person name="Yang P.Y."/>
            <person name="Feng Z."/>
            <person name="Chen Z."/>
            <person name="Han Z.G."/>
        </authorList>
    </citation>
    <scope>NUCLEOTIDE SEQUENCE</scope>
</reference>
<proteinExistence type="evidence at transcript level"/>
<organism evidence="1">
    <name type="scientific">Schistosoma japonicum</name>
    <name type="common">Blood fluke</name>
    <dbReference type="NCBI Taxonomy" id="6182"/>
    <lineage>
        <taxon>Eukaryota</taxon>
        <taxon>Metazoa</taxon>
        <taxon>Spiralia</taxon>
        <taxon>Lophotrochozoa</taxon>
        <taxon>Platyhelminthes</taxon>
        <taxon>Trematoda</taxon>
        <taxon>Digenea</taxon>
        <taxon>Strigeidida</taxon>
        <taxon>Schistosomatoidea</taxon>
        <taxon>Schistosomatidae</taxon>
        <taxon>Schistosoma</taxon>
    </lineage>
</organism>
<accession>Q5BXE4</accession>
<dbReference type="AlphaFoldDB" id="Q5BXE4"/>
<dbReference type="EMBL" id="AY812042">
    <property type="protein sequence ID" value="AAX27931.1"/>
    <property type="molecule type" value="mRNA"/>
</dbReference>